<dbReference type="RefSeq" id="WP_136692599.1">
    <property type="nucleotide sequence ID" value="NZ_SSHH01000001.1"/>
</dbReference>
<protein>
    <submittedName>
        <fullName evidence="1">Uncharacterized protein</fullName>
    </submittedName>
</protein>
<name>A0A4T3F9W3_9SPHN</name>
<gene>
    <name evidence="1" type="ORF">E5222_05030</name>
</gene>
<reference evidence="1 2" key="1">
    <citation type="submission" date="2019-04" db="EMBL/GenBank/DDBJ databases">
        <title>Altererythrobacter aquimixticola sp. nov., isolated from sediment of junction between the ocean and a freshwater spring.</title>
        <authorList>
            <person name="Yoon J.-H."/>
        </authorList>
    </citation>
    <scope>NUCLEOTIDE SEQUENCE [LARGE SCALE GENOMIC DNA]</scope>
    <source>
        <strain evidence="1 2">SSKS-13</strain>
    </source>
</reference>
<organism evidence="1 2">
    <name type="scientific">Alteraurantiacibacter aquimixticola</name>
    <dbReference type="NCBI Taxonomy" id="2489173"/>
    <lineage>
        <taxon>Bacteria</taxon>
        <taxon>Pseudomonadati</taxon>
        <taxon>Pseudomonadota</taxon>
        <taxon>Alphaproteobacteria</taxon>
        <taxon>Sphingomonadales</taxon>
        <taxon>Erythrobacteraceae</taxon>
        <taxon>Alteraurantiacibacter</taxon>
    </lineage>
</organism>
<dbReference type="EMBL" id="SSHH01000001">
    <property type="protein sequence ID" value="TIX51810.1"/>
    <property type="molecule type" value="Genomic_DNA"/>
</dbReference>
<dbReference type="AlphaFoldDB" id="A0A4T3F9W3"/>
<evidence type="ECO:0000313" key="2">
    <source>
        <dbReference type="Proteomes" id="UP000309389"/>
    </source>
</evidence>
<accession>A0A4T3F9W3</accession>
<evidence type="ECO:0000313" key="1">
    <source>
        <dbReference type="EMBL" id="TIX51810.1"/>
    </source>
</evidence>
<comment type="caution">
    <text evidence="1">The sequence shown here is derived from an EMBL/GenBank/DDBJ whole genome shotgun (WGS) entry which is preliminary data.</text>
</comment>
<sequence length="194" mass="21450">MANQSRQDAEKTLYRALVHAVLIWTGGLELVKAAKIGHVRLEDGHYDFYSPNSWDQVAHEYLIDRGLMSGDCLCARLQVPLDDLDDAIDADYEKGIDIDNVVALLTGQLCDAYNLIGALADAGPHFNQRNSHLREEILAIYGILDDLGYVALSDAADDPPKYVWTRKAAIIPVRQPMLGFDYMAALYDDAGGKP</sequence>
<proteinExistence type="predicted"/>
<dbReference type="Proteomes" id="UP000309389">
    <property type="component" value="Unassembled WGS sequence"/>
</dbReference>
<keyword evidence="2" id="KW-1185">Reference proteome</keyword>